<name>A7SI84_NEMVE</name>
<dbReference type="InParanoid" id="A7SI84"/>
<evidence type="ECO:0000313" key="12">
    <source>
        <dbReference type="Proteomes" id="UP000001593"/>
    </source>
</evidence>
<dbReference type="AlphaFoldDB" id="A7SI84"/>
<dbReference type="FunCoup" id="A7SI84">
    <property type="interactions" value="3"/>
</dbReference>
<dbReference type="Proteomes" id="UP000001593">
    <property type="component" value="Unassembled WGS sequence"/>
</dbReference>
<keyword evidence="5" id="KW-0735">Signal-anchor</keyword>
<evidence type="ECO:0000256" key="4">
    <source>
        <dbReference type="ARBA" id="ARBA00022824"/>
    </source>
</evidence>
<dbReference type="PhylomeDB" id="A7SI84"/>
<evidence type="ECO:0000256" key="7">
    <source>
        <dbReference type="ARBA" id="ARBA00023136"/>
    </source>
</evidence>
<dbReference type="eggNOG" id="ENOG502QSPC">
    <property type="taxonomic scope" value="Eukaryota"/>
</dbReference>
<reference evidence="11 12" key="1">
    <citation type="journal article" date="2007" name="Science">
        <title>Sea anemone genome reveals ancestral eumetazoan gene repertoire and genomic organization.</title>
        <authorList>
            <person name="Putnam N.H."/>
            <person name="Srivastava M."/>
            <person name="Hellsten U."/>
            <person name="Dirks B."/>
            <person name="Chapman J."/>
            <person name="Salamov A."/>
            <person name="Terry A."/>
            <person name="Shapiro H."/>
            <person name="Lindquist E."/>
            <person name="Kapitonov V.V."/>
            <person name="Jurka J."/>
            <person name="Genikhovich G."/>
            <person name="Grigoriev I.V."/>
            <person name="Lucas S.M."/>
            <person name="Steele R.E."/>
            <person name="Finnerty J.R."/>
            <person name="Technau U."/>
            <person name="Martindale M.Q."/>
            <person name="Rokhsar D.S."/>
        </authorList>
    </citation>
    <scope>NUCLEOTIDE SEQUENCE [LARGE SCALE GENOMIC DNA]</scope>
    <source>
        <strain evidence="12">CH2 X CH6</strain>
    </source>
</reference>
<dbReference type="InterPro" id="IPR011009">
    <property type="entry name" value="Kinase-like_dom_sf"/>
</dbReference>
<keyword evidence="6" id="KW-1133">Transmembrane helix</keyword>
<dbReference type="OMA" id="CNICEDI"/>
<evidence type="ECO:0000256" key="8">
    <source>
        <dbReference type="ARBA" id="ARBA00023157"/>
    </source>
</evidence>
<evidence type="ECO:0000256" key="3">
    <source>
        <dbReference type="ARBA" id="ARBA00022692"/>
    </source>
</evidence>
<evidence type="ECO:0000256" key="5">
    <source>
        <dbReference type="ARBA" id="ARBA00022968"/>
    </source>
</evidence>
<dbReference type="SUPFAM" id="SSF56112">
    <property type="entry name" value="Protein kinase-like (PK-like)"/>
    <property type="match status" value="1"/>
</dbReference>
<keyword evidence="3" id="KW-0812">Transmembrane</keyword>
<comment type="subcellular location">
    <subcellularLocation>
        <location evidence="1">Endoplasmic reticulum membrane</location>
        <topology evidence="1">Single-pass type II membrane protein</topology>
    </subcellularLocation>
</comment>
<dbReference type="InterPro" id="IPR022049">
    <property type="entry name" value="FAM69_kinase_dom"/>
</dbReference>
<feature type="non-terminal residue" evidence="11">
    <location>
        <position position="351"/>
    </location>
</feature>
<dbReference type="PANTHER" id="PTHR21093">
    <property type="entry name" value="DIVERGENT PROTEIN KINASE DOMAIN 1C-RELATED"/>
    <property type="match status" value="1"/>
</dbReference>
<keyword evidence="4" id="KW-0256">Endoplasmic reticulum</keyword>
<evidence type="ECO:0000259" key="9">
    <source>
        <dbReference type="Pfam" id="PF12260"/>
    </source>
</evidence>
<evidence type="ECO:0000256" key="1">
    <source>
        <dbReference type="ARBA" id="ARBA00004648"/>
    </source>
</evidence>
<keyword evidence="12" id="KW-1185">Reference proteome</keyword>
<dbReference type="Pfam" id="PF14875">
    <property type="entry name" value="PIP49_N"/>
    <property type="match status" value="1"/>
</dbReference>
<evidence type="ECO:0000313" key="11">
    <source>
        <dbReference type="EMBL" id="EDO36607.1"/>
    </source>
</evidence>
<protein>
    <recommendedName>
        <fullName evidence="13">FAM69 protein-kinase domain-containing protein</fullName>
    </recommendedName>
</protein>
<dbReference type="HOGENOM" id="CLU_042490_0_0_1"/>
<gene>
    <name evidence="11" type="ORF">NEMVEDRAFT_v1g119257</name>
</gene>
<evidence type="ECO:0000259" key="10">
    <source>
        <dbReference type="Pfam" id="PF14875"/>
    </source>
</evidence>
<evidence type="ECO:0000256" key="6">
    <source>
        <dbReference type="ARBA" id="ARBA00022989"/>
    </source>
</evidence>
<keyword evidence="8" id="KW-1015">Disulfide bond</keyword>
<comment type="similarity">
    <text evidence="2">Belongs to the DIPK family.</text>
</comment>
<sequence length="351" mass="40052">VFFFFPQCIGYHDGHIGGNLCQDLCVTKQLAVSDCLAHKNTTIVFTGVWRGVDIVFKTKNQHLINIISIHAEITYKAGMLYLKLDTFAEFLSYQVLDTIKHHKNLGHHLSPVELLHKMYYPHSIGHLTLPDAQHLWNLIQLDEFVKLQLLQGTSYVPKTYGFCGQFYAVEKVQTLEEYIGPFARPKPWRTRVQVAREILKLFMGLRNTSIGALTHCDIQPANLGLNTEGKVLLVDVDTLFNELETKEIMSQGSCTTEKDCRFFDCISLCDKRENTCGSFMLTNNLHVLCRDLMVLDSWVSSGLLNMSPIYASNRLKPSLLKCLDERTLPWTRVKVDALFDELLRLLALPLE</sequence>
<dbReference type="Pfam" id="PF12260">
    <property type="entry name" value="PIP49_C"/>
    <property type="match status" value="1"/>
</dbReference>
<proteinExistence type="inferred from homology"/>
<evidence type="ECO:0000256" key="2">
    <source>
        <dbReference type="ARBA" id="ARBA00006338"/>
    </source>
</evidence>
<organism evidence="11 12">
    <name type="scientific">Nematostella vectensis</name>
    <name type="common">Starlet sea anemone</name>
    <dbReference type="NCBI Taxonomy" id="45351"/>
    <lineage>
        <taxon>Eukaryota</taxon>
        <taxon>Metazoa</taxon>
        <taxon>Cnidaria</taxon>
        <taxon>Anthozoa</taxon>
        <taxon>Hexacorallia</taxon>
        <taxon>Actiniaria</taxon>
        <taxon>Edwardsiidae</taxon>
        <taxon>Nematostella</taxon>
    </lineage>
</organism>
<dbReference type="InterPro" id="IPR029244">
    <property type="entry name" value="FAM69_N"/>
</dbReference>
<evidence type="ECO:0008006" key="13">
    <source>
        <dbReference type="Google" id="ProtNLM"/>
    </source>
</evidence>
<feature type="domain" description="FAM69 protein-kinase" evidence="9">
    <location>
        <begin position="135"/>
        <end position="322"/>
    </location>
</feature>
<dbReference type="PANTHER" id="PTHR21093:SF2">
    <property type="entry name" value="DIVERGENT PROTEIN KINASE DOMAIN 1C"/>
    <property type="match status" value="1"/>
</dbReference>
<keyword evidence="7" id="KW-0472">Membrane</keyword>
<accession>A7SI84</accession>
<dbReference type="GO" id="GO:0005789">
    <property type="term" value="C:endoplasmic reticulum membrane"/>
    <property type="evidence" value="ECO:0007669"/>
    <property type="project" value="UniProtKB-SubCell"/>
</dbReference>
<dbReference type="EMBL" id="DS469666">
    <property type="protein sequence ID" value="EDO36607.1"/>
    <property type="molecule type" value="Genomic_DNA"/>
</dbReference>
<feature type="domain" description="FAM69 N-terminal" evidence="10">
    <location>
        <begin position="8"/>
        <end position="62"/>
    </location>
</feature>